<keyword evidence="4" id="KW-0227">DNA damage</keyword>
<accession>A0A0G0I1K7</accession>
<dbReference type="GO" id="GO:0032131">
    <property type="term" value="F:alkylated DNA binding"/>
    <property type="evidence" value="ECO:0007669"/>
    <property type="project" value="TreeGrafter"/>
</dbReference>
<evidence type="ECO:0000313" key="8">
    <source>
        <dbReference type="Proteomes" id="UP000034366"/>
    </source>
</evidence>
<dbReference type="InterPro" id="IPR003265">
    <property type="entry name" value="HhH-GPD_domain"/>
</dbReference>
<dbReference type="Gene3D" id="1.10.340.30">
    <property type="entry name" value="Hypothetical protein, domain 2"/>
    <property type="match status" value="1"/>
</dbReference>
<gene>
    <name evidence="7" type="ORF">US67_C0031G0008</name>
</gene>
<evidence type="ECO:0000313" key="7">
    <source>
        <dbReference type="EMBL" id="KKQ48472.1"/>
    </source>
</evidence>
<dbReference type="Proteomes" id="UP000034366">
    <property type="component" value="Unassembled WGS sequence"/>
</dbReference>
<dbReference type="SMART" id="SM00478">
    <property type="entry name" value="ENDO3c"/>
    <property type="match status" value="1"/>
</dbReference>
<comment type="similarity">
    <text evidence="2">Belongs to the alkylbase DNA glycosidase AlkA family.</text>
</comment>
<dbReference type="CDD" id="cd00056">
    <property type="entry name" value="ENDO3c"/>
    <property type="match status" value="1"/>
</dbReference>
<evidence type="ECO:0000256" key="3">
    <source>
        <dbReference type="ARBA" id="ARBA00012000"/>
    </source>
</evidence>
<dbReference type="GO" id="GO:0008725">
    <property type="term" value="F:DNA-3-methyladenine glycosylase activity"/>
    <property type="evidence" value="ECO:0007669"/>
    <property type="project" value="TreeGrafter"/>
</dbReference>
<dbReference type="InterPro" id="IPR051912">
    <property type="entry name" value="Alkylbase_DNA_Glycosylase/TA"/>
</dbReference>
<dbReference type="GO" id="GO:0006307">
    <property type="term" value="P:DNA alkylation repair"/>
    <property type="evidence" value="ECO:0007669"/>
    <property type="project" value="TreeGrafter"/>
</dbReference>
<dbReference type="GO" id="GO:0032993">
    <property type="term" value="C:protein-DNA complex"/>
    <property type="evidence" value="ECO:0007669"/>
    <property type="project" value="TreeGrafter"/>
</dbReference>
<protein>
    <recommendedName>
        <fullName evidence="3">DNA-3-methyladenine glycosylase II</fullName>
        <ecNumber evidence="3">3.2.2.21</ecNumber>
    </recommendedName>
</protein>
<dbReference type="PANTHER" id="PTHR43003:SF5">
    <property type="entry name" value="DNA-3-METHYLADENINE GLYCOSYLASE"/>
    <property type="match status" value="1"/>
</dbReference>
<dbReference type="SUPFAM" id="SSF48150">
    <property type="entry name" value="DNA-glycosylase"/>
    <property type="match status" value="1"/>
</dbReference>
<dbReference type="InterPro" id="IPR011257">
    <property type="entry name" value="DNA_glycosylase"/>
</dbReference>
<evidence type="ECO:0000256" key="5">
    <source>
        <dbReference type="ARBA" id="ARBA00023204"/>
    </source>
</evidence>
<dbReference type="Gene3D" id="1.10.1670.40">
    <property type="match status" value="1"/>
</dbReference>
<dbReference type="FunFam" id="1.10.340.30:FF:000004">
    <property type="entry name" value="DNA-3-methyladenine glycosylase II"/>
    <property type="match status" value="1"/>
</dbReference>
<comment type="caution">
    <text evidence="7">The sequence shown here is derived from an EMBL/GenBank/DDBJ whole genome shotgun (WGS) entry which is preliminary data.</text>
</comment>
<evidence type="ECO:0000256" key="4">
    <source>
        <dbReference type="ARBA" id="ARBA00022763"/>
    </source>
</evidence>
<proteinExistence type="inferred from homology"/>
<name>A0A0G0I1K7_9BACT</name>
<reference evidence="7 8" key="1">
    <citation type="journal article" date="2015" name="Nature">
        <title>rRNA introns, odd ribosomes, and small enigmatic genomes across a large radiation of phyla.</title>
        <authorList>
            <person name="Brown C.T."/>
            <person name="Hug L.A."/>
            <person name="Thomas B.C."/>
            <person name="Sharon I."/>
            <person name="Castelle C.J."/>
            <person name="Singh A."/>
            <person name="Wilkins M.J."/>
            <person name="Williams K.H."/>
            <person name="Banfield J.F."/>
        </authorList>
    </citation>
    <scope>NUCLEOTIDE SEQUENCE [LARGE SCALE GENOMIC DNA]</scope>
</reference>
<dbReference type="Pfam" id="PF00730">
    <property type="entry name" value="HhH-GPD"/>
    <property type="match status" value="1"/>
</dbReference>
<organism evidence="7 8">
    <name type="scientific">Candidatus Woesebacteria bacterium GW2011_GWD1_38_10</name>
    <dbReference type="NCBI Taxonomy" id="1618592"/>
    <lineage>
        <taxon>Bacteria</taxon>
        <taxon>Candidatus Woeseibacteriota</taxon>
    </lineage>
</organism>
<evidence type="ECO:0000256" key="1">
    <source>
        <dbReference type="ARBA" id="ARBA00000086"/>
    </source>
</evidence>
<dbReference type="PANTHER" id="PTHR43003">
    <property type="entry name" value="DNA-3-METHYLADENINE GLYCOSYLASE"/>
    <property type="match status" value="1"/>
</dbReference>
<feature type="domain" description="HhH-GPD" evidence="6">
    <location>
        <begin position="44"/>
        <end position="226"/>
    </location>
</feature>
<dbReference type="GO" id="GO:0043916">
    <property type="term" value="F:DNA-7-methylguanine glycosylase activity"/>
    <property type="evidence" value="ECO:0007669"/>
    <property type="project" value="TreeGrafter"/>
</dbReference>
<evidence type="ECO:0000259" key="6">
    <source>
        <dbReference type="SMART" id="SM00478"/>
    </source>
</evidence>
<evidence type="ECO:0000256" key="2">
    <source>
        <dbReference type="ARBA" id="ARBA00010817"/>
    </source>
</evidence>
<comment type="catalytic activity">
    <reaction evidence="1">
        <text>Hydrolysis of alkylated DNA, releasing 3-methyladenine, 3-methylguanine, 7-methylguanine and 7-methyladenine.</text>
        <dbReference type="EC" id="3.2.2.21"/>
    </reaction>
</comment>
<dbReference type="AlphaFoldDB" id="A0A0G0I1K7"/>
<dbReference type="EMBL" id="LBTW01000031">
    <property type="protein sequence ID" value="KKQ48472.1"/>
    <property type="molecule type" value="Genomic_DNA"/>
</dbReference>
<sequence length="226" mass="26036">MWKEAEEFLAKDKYIAPLITKYGHCTLKPRPQKYYFEDLVDAIVQQQLSMKAASSIFNRIKMVASSKRQAIRNNQHKWRKEATKNVEITPQGILALADEELRTCGLSRAKIVYVHDLATKVTSNPPSLKTSKGQGRLCLGNLIILSDEEIIQKLTEVKGIGEWTAQMFLMFTLARPDVFPVGDLGLRNAFDRVVKKGLNREEMEKFALRWKPYRTIASWYIWKNTD</sequence>
<dbReference type="EC" id="3.2.2.21" evidence="3"/>
<keyword evidence="5" id="KW-0234">DNA repair</keyword>
<dbReference type="GO" id="GO:0006285">
    <property type="term" value="P:base-excision repair, AP site formation"/>
    <property type="evidence" value="ECO:0007669"/>
    <property type="project" value="TreeGrafter"/>
</dbReference>